<organism evidence="5 6">
    <name type="scientific">Anopheles stephensi</name>
    <name type="common">Indo-Pakistan malaria mosquito</name>
    <dbReference type="NCBI Taxonomy" id="30069"/>
    <lineage>
        <taxon>Eukaryota</taxon>
        <taxon>Metazoa</taxon>
        <taxon>Ecdysozoa</taxon>
        <taxon>Arthropoda</taxon>
        <taxon>Hexapoda</taxon>
        <taxon>Insecta</taxon>
        <taxon>Pterygota</taxon>
        <taxon>Neoptera</taxon>
        <taxon>Endopterygota</taxon>
        <taxon>Diptera</taxon>
        <taxon>Nematocera</taxon>
        <taxon>Culicoidea</taxon>
        <taxon>Culicidae</taxon>
        <taxon>Anophelinae</taxon>
        <taxon>Anopheles</taxon>
    </lineage>
</organism>
<reference evidence="5" key="2">
    <citation type="submission" date="2020-05" db="UniProtKB">
        <authorList>
            <consortium name="EnsemblMetazoa"/>
        </authorList>
    </citation>
    <scope>IDENTIFICATION</scope>
    <source>
        <strain evidence="5">Indian</strain>
    </source>
</reference>
<evidence type="ECO:0000256" key="4">
    <source>
        <dbReference type="SAM" id="SignalP"/>
    </source>
</evidence>
<dbReference type="InterPro" id="IPR035940">
    <property type="entry name" value="CAP_sf"/>
</dbReference>
<dbReference type="Gene3D" id="3.40.33.10">
    <property type="entry name" value="CAP"/>
    <property type="match status" value="1"/>
</dbReference>
<name>A0A182YNL8_ANOST</name>
<evidence type="ECO:0000313" key="5">
    <source>
        <dbReference type="EnsemblMetazoa" id="ASTEI10054-PA"/>
    </source>
</evidence>
<reference evidence="6" key="1">
    <citation type="journal article" date="2014" name="Genome Biol.">
        <title>Genome analysis of a major urban malaria vector mosquito, Anopheles stephensi.</title>
        <authorList>
            <person name="Jiang X."/>
            <person name="Peery A."/>
            <person name="Hall A.B."/>
            <person name="Sharma A."/>
            <person name="Chen X.G."/>
            <person name="Waterhouse R.M."/>
            <person name="Komissarov A."/>
            <person name="Riehle M.M."/>
            <person name="Shouche Y."/>
            <person name="Sharakhova M.V."/>
            <person name="Lawson D."/>
            <person name="Pakpour N."/>
            <person name="Arensburger P."/>
            <person name="Davidson V.L."/>
            <person name="Eiglmeier K."/>
            <person name="Emrich S."/>
            <person name="George P."/>
            <person name="Kennedy R.C."/>
            <person name="Mane S.P."/>
            <person name="Maslen G."/>
            <person name="Oringanje C."/>
            <person name="Qi Y."/>
            <person name="Settlage R."/>
            <person name="Tojo M."/>
            <person name="Tubio J.M."/>
            <person name="Unger M.F."/>
            <person name="Wang B."/>
            <person name="Vernick K.D."/>
            <person name="Ribeiro J.M."/>
            <person name="James A.A."/>
            <person name="Michel K."/>
            <person name="Riehle M.A."/>
            <person name="Luckhart S."/>
            <person name="Sharakhov I.V."/>
            <person name="Tu Z."/>
        </authorList>
    </citation>
    <scope>NUCLEOTIDE SEQUENCE [LARGE SCALE GENOMIC DNA]</scope>
    <source>
        <strain evidence="6">Indian</strain>
    </source>
</reference>
<evidence type="ECO:0000256" key="3">
    <source>
        <dbReference type="SAM" id="MobiDB-lite"/>
    </source>
</evidence>
<comment type="subcellular location">
    <subcellularLocation>
        <location evidence="1">Secreted</location>
    </subcellularLocation>
</comment>
<keyword evidence="4" id="KW-0732">Signal</keyword>
<dbReference type="OMA" id="CAAAKYR"/>
<dbReference type="InterPro" id="IPR001283">
    <property type="entry name" value="CRISP-related"/>
</dbReference>
<proteinExistence type="predicted"/>
<dbReference type="AlphaFoldDB" id="A0A182YNL8"/>
<dbReference type="SUPFAM" id="SSF55797">
    <property type="entry name" value="PR-1-like"/>
    <property type="match status" value="1"/>
</dbReference>
<dbReference type="CDD" id="cd05380">
    <property type="entry name" value="CAP_euk"/>
    <property type="match status" value="1"/>
</dbReference>
<evidence type="ECO:0000256" key="1">
    <source>
        <dbReference type="ARBA" id="ARBA00004613"/>
    </source>
</evidence>
<dbReference type="Pfam" id="PF00188">
    <property type="entry name" value="CAP"/>
    <property type="match status" value="1"/>
</dbReference>
<feature type="region of interest" description="Disordered" evidence="3">
    <location>
        <begin position="307"/>
        <end position="333"/>
    </location>
</feature>
<dbReference type="VEuPathDB" id="VectorBase:ASTEI10054"/>
<dbReference type="GO" id="GO:0005576">
    <property type="term" value="C:extracellular region"/>
    <property type="evidence" value="ECO:0007669"/>
    <property type="project" value="UniProtKB-SubCell"/>
</dbReference>
<protein>
    <submittedName>
        <fullName evidence="5">SCP domain-containing protein</fullName>
    </submittedName>
</protein>
<dbReference type="VEuPathDB" id="VectorBase:ASTE010350"/>
<dbReference type="InterPro" id="IPR014044">
    <property type="entry name" value="CAP_dom"/>
</dbReference>
<feature type="signal peptide" evidence="4">
    <location>
        <begin position="1"/>
        <end position="19"/>
    </location>
</feature>
<feature type="chain" id="PRO_5043881779" evidence="4">
    <location>
        <begin position="20"/>
        <end position="333"/>
    </location>
</feature>
<dbReference type="PANTHER" id="PTHR10334">
    <property type="entry name" value="CYSTEINE-RICH SECRETORY PROTEIN-RELATED"/>
    <property type="match status" value="1"/>
</dbReference>
<dbReference type="EnsemblMetazoa" id="ASTEI10054-RA">
    <property type="protein sequence ID" value="ASTEI10054-PA"/>
    <property type="gene ID" value="ASTEI10054"/>
</dbReference>
<evidence type="ECO:0000313" key="6">
    <source>
        <dbReference type="Proteomes" id="UP000076408"/>
    </source>
</evidence>
<evidence type="ECO:0000256" key="2">
    <source>
        <dbReference type="ARBA" id="ARBA00022525"/>
    </source>
</evidence>
<dbReference type="SMART" id="SM00198">
    <property type="entry name" value="SCP"/>
    <property type="match status" value="1"/>
</dbReference>
<accession>A0A182YNL8</accession>
<keyword evidence="2" id="KW-0964">Secreted</keyword>
<dbReference type="Proteomes" id="UP000076408">
    <property type="component" value="Unassembled WGS sequence"/>
</dbReference>
<sequence>MKHLIFLGMVLTTLHRTAGETEHHLSSIFLTGMYTSYCQLDCPGATKHTLCELPSDPKPEQCENFQQLLGSPELWQNILNAHNGVRNRYAMRRRITNMKKLVWDDELAHMARLHLATCQRYEPDPCTQLSNANVYSRDYRNVRQSKAFVIERYLSKYYAIDVLRSWYLQKDETPAPQVTAAHQLQHTVLNNFTLLTWASLERIGCAAAKYRDGFQLVCNYFPYYSLAEPAAELGPPATRCPRTFPLRSSIFDGLCTFEMDGAAGWKLANLALVPLGLLCLWRTGEGLVLGRRSKIVGDELDRQRQRFGSCSRGGRRTQAAKHSEQTKHQGTNH</sequence>
<keyword evidence="6" id="KW-1185">Reference proteome</keyword>
<dbReference type="VEuPathDB" id="VectorBase:ASTEI20_032300"/>